<proteinExistence type="predicted"/>
<reference evidence="1" key="2">
    <citation type="submission" date="2023-02" db="EMBL/GenBank/DDBJ databases">
        <authorList>
            <person name="Huang Y."/>
            <person name="Zhang Y."/>
            <person name="Zhang T."/>
            <person name="Wang J."/>
        </authorList>
    </citation>
    <scope>NUCLEOTIDE SEQUENCE</scope>
    <source>
        <strain evidence="1">KJ-1</strain>
    </source>
</reference>
<gene>
    <name evidence="1" type="ORF">LF296_00555</name>
</gene>
<dbReference type="AlphaFoldDB" id="A0AAJ6P5E5"/>
<name>A0AAJ6P5E5_9GAMM</name>
<organism evidence="1 2">
    <name type="scientific">Acinetobacter vivianii</name>
    <dbReference type="NCBI Taxonomy" id="1776742"/>
    <lineage>
        <taxon>Bacteria</taxon>
        <taxon>Pseudomonadati</taxon>
        <taxon>Pseudomonadota</taxon>
        <taxon>Gammaproteobacteria</taxon>
        <taxon>Moraxellales</taxon>
        <taxon>Moraxellaceae</taxon>
        <taxon>Acinetobacter</taxon>
    </lineage>
</organism>
<dbReference type="RefSeq" id="WP_272655213.1">
    <property type="nucleotide sequence ID" value="NZ_CP085083.1"/>
</dbReference>
<evidence type="ECO:0000313" key="1">
    <source>
        <dbReference type="EMBL" id="WDZ51336.1"/>
    </source>
</evidence>
<sequence>MFFSSSFKNIKFLNLVCCCLLFSACNTFEKDESTIGGFTKNGFENFKIGDEAQNLKEVEDSRIGDCFIAKDNLNDDVEFQIMNNKIAIISSMDNTRASYNGIKIGDSEQKIYEKYNKKDLDKRKNPYGDPKKDYSLIDWNDNTKEMGTRYDIESGHIVGIKVGDSNLTLMEGCA</sequence>
<evidence type="ECO:0000313" key="2">
    <source>
        <dbReference type="Proteomes" id="UP001199528"/>
    </source>
</evidence>
<accession>A0AAJ6P5E5</accession>
<dbReference type="EMBL" id="CP085083">
    <property type="protein sequence ID" value="WDZ51336.1"/>
    <property type="molecule type" value="Genomic_DNA"/>
</dbReference>
<protein>
    <submittedName>
        <fullName evidence="1">Uncharacterized protein</fullName>
    </submittedName>
</protein>
<dbReference type="Proteomes" id="UP001199528">
    <property type="component" value="Chromosome"/>
</dbReference>
<reference evidence="1" key="1">
    <citation type="journal article" date="2022" name="Front Environ Sci">
        <title>Complete genome sequence analysis of a novel alkane-degrading bacterial strain, Acinetobacter vivianii KJ-1, and its diesel degradation ability.</title>
        <authorList>
            <person name="Zhang Y."/>
            <person name="Song F."/>
            <person name="Wang J."/>
            <person name="Zhao Q."/>
            <person name="Zheng L."/>
            <person name="Wang Z."/>
            <person name="Zhang X."/>
            <person name="Gao Y."/>
            <person name="Chen G."/>
            <person name="Huang Y."/>
        </authorList>
    </citation>
    <scope>NUCLEOTIDE SEQUENCE</scope>
    <source>
        <strain evidence="1">KJ-1</strain>
    </source>
</reference>
<dbReference type="KEGG" id="aviv:LF296_00555"/>